<evidence type="ECO:0000313" key="4">
    <source>
        <dbReference type="Proteomes" id="UP001257909"/>
    </source>
</evidence>
<feature type="region of interest" description="Disordered" evidence="1">
    <location>
        <begin position="143"/>
        <end position="195"/>
    </location>
</feature>
<evidence type="ECO:0000313" key="3">
    <source>
        <dbReference type="EMBL" id="MDR7119163.1"/>
    </source>
</evidence>
<sequence length="437" mass="46835">MDSGSTDPDRVASTEKVSNTNTGADEARSPELVQAENQVRALEQQLESLKIEWEQQKPALERLVSNEADLEFLVQALADMSQLADEPSRSQYLGQDELTAEKREQSLQALQSLVSTQEELNTLLVDLSTVVSEVAANRQELTGQQSFTQPGSAQQSFEPSVVQNSASSGSEMTSTQSAGLTAQSPDGGSSTGVQTHSFYTQTSADCNCTDSGTSSSVHSDPAKARDPSWFAMTTPYAEAAPATSTSPVSQLDSGAASGQPIPGLQVKTFKRRTLPSELAAAGADLQQYAMAPQFHMSRKSLSDYVSQLAFKLAGNQQLAGNKIGVASFVFFDEQLEKTSAVGNQLAEELSTVLPAYGARVIEYKLTREITVGPTGDLSLSRNTRKLRDSQGMDYVLTGTMVPTRRGLQIHSRVVSTRDNVVIASASTLIPALVLQQL</sequence>
<reference evidence="3 4" key="1">
    <citation type="submission" date="2023-07" db="EMBL/GenBank/DDBJ databases">
        <title>Sorghum-associated microbial communities from plants grown in Nebraska, USA.</title>
        <authorList>
            <person name="Schachtman D."/>
        </authorList>
    </citation>
    <scope>NUCLEOTIDE SEQUENCE [LARGE SCALE GENOMIC DNA]</scope>
    <source>
        <strain evidence="3 4">4138</strain>
    </source>
</reference>
<keyword evidence="4" id="KW-1185">Reference proteome</keyword>
<feature type="compositionally biased region" description="Polar residues" evidence="1">
    <location>
        <begin position="242"/>
        <end position="252"/>
    </location>
</feature>
<dbReference type="Proteomes" id="UP001257909">
    <property type="component" value="Unassembled WGS sequence"/>
</dbReference>
<feature type="region of interest" description="Disordered" evidence="1">
    <location>
        <begin position="241"/>
        <end position="262"/>
    </location>
</feature>
<dbReference type="RefSeq" id="WP_310273456.1">
    <property type="nucleotide sequence ID" value="NZ_JAVDWR010000001.1"/>
</dbReference>
<evidence type="ECO:0000256" key="1">
    <source>
        <dbReference type="SAM" id="MobiDB-lite"/>
    </source>
</evidence>
<evidence type="ECO:0000259" key="2">
    <source>
        <dbReference type="Pfam" id="PF17680"/>
    </source>
</evidence>
<organism evidence="3 4">
    <name type="scientific">Rheinheimera soli</name>
    <dbReference type="NCBI Taxonomy" id="443616"/>
    <lineage>
        <taxon>Bacteria</taxon>
        <taxon>Pseudomonadati</taxon>
        <taxon>Pseudomonadota</taxon>
        <taxon>Gammaproteobacteria</taxon>
        <taxon>Chromatiales</taxon>
        <taxon>Chromatiaceae</taxon>
        <taxon>Rheinheimera</taxon>
    </lineage>
</organism>
<proteinExistence type="predicted"/>
<dbReference type="InterPro" id="IPR041215">
    <property type="entry name" value="FlgO_dom"/>
</dbReference>
<feature type="domain" description="FlgO" evidence="2">
    <location>
        <begin position="307"/>
        <end position="431"/>
    </location>
</feature>
<accession>A0ABU1VUP7</accession>
<dbReference type="Pfam" id="PF17680">
    <property type="entry name" value="FlgO"/>
    <property type="match status" value="1"/>
</dbReference>
<protein>
    <submittedName>
        <fullName evidence="3">TolB-like protein</fullName>
    </submittedName>
</protein>
<feature type="region of interest" description="Disordered" evidence="1">
    <location>
        <begin position="1"/>
        <end position="33"/>
    </location>
</feature>
<comment type="caution">
    <text evidence="3">The sequence shown here is derived from an EMBL/GenBank/DDBJ whole genome shotgun (WGS) entry which is preliminary data.</text>
</comment>
<dbReference type="EMBL" id="JAVDWR010000001">
    <property type="protein sequence ID" value="MDR7119163.1"/>
    <property type="molecule type" value="Genomic_DNA"/>
</dbReference>
<name>A0ABU1VUP7_9GAMM</name>
<gene>
    <name evidence="3" type="ORF">J2W69_000078</name>
</gene>